<proteinExistence type="predicted"/>
<dbReference type="EMBL" id="GBRH01248149">
    <property type="protein sequence ID" value="JAD49746.1"/>
    <property type="molecule type" value="Transcribed_RNA"/>
</dbReference>
<name>A0A0A9AF38_ARUDO</name>
<sequence length="20" mass="2476">MRIKYLKLSNYPVWKPSSKH</sequence>
<reference evidence="1" key="1">
    <citation type="submission" date="2014-09" db="EMBL/GenBank/DDBJ databases">
        <authorList>
            <person name="Magalhaes I.L.F."/>
            <person name="Oliveira U."/>
            <person name="Santos F.R."/>
            <person name="Vidigal T.H.D.A."/>
            <person name="Brescovit A.D."/>
            <person name="Santos A.J."/>
        </authorList>
    </citation>
    <scope>NUCLEOTIDE SEQUENCE</scope>
    <source>
        <tissue evidence="1">Shoot tissue taken approximately 20 cm above the soil surface</tissue>
    </source>
</reference>
<evidence type="ECO:0000313" key="1">
    <source>
        <dbReference type="EMBL" id="JAD49746.1"/>
    </source>
</evidence>
<organism evidence="1">
    <name type="scientific">Arundo donax</name>
    <name type="common">Giant reed</name>
    <name type="synonym">Donax arundinaceus</name>
    <dbReference type="NCBI Taxonomy" id="35708"/>
    <lineage>
        <taxon>Eukaryota</taxon>
        <taxon>Viridiplantae</taxon>
        <taxon>Streptophyta</taxon>
        <taxon>Embryophyta</taxon>
        <taxon>Tracheophyta</taxon>
        <taxon>Spermatophyta</taxon>
        <taxon>Magnoliopsida</taxon>
        <taxon>Liliopsida</taxon>
        <taxon>Poales</taxon>
        <taxon>Poaceae</taxon>
        <taxon>PACMAD clade</taxon>
        <taxon>Arundinoideae</taxon>
        <taxon>Arundineae</taxon>
        <taxon>Arundo</taxon>
    </lineage>
</organism>
<reference evidence="1" key="2">
    <citation type="journal article" date="2015" name="Data Brief">
        <title>Shoot transcriptome of the giant reed, Arundo donax.</title>
        <authorList>
            <person name="Barrero R.A."/>
            <person name="Guerrero F.D."/>
            <person name="Moolhuijzen P."/>
            <person name="Goolsby J.A."/>
            <person name="Tidwell J."/>
            <person name="Bellgard S.E."/>
            <person name="Bellgard M.I."/>
        </authorList>
    </citation>
    <scope>NUCLEOTIDE SEQUENCE</scope>
    <source>
        <tissue evidence="1">Shoot tissue taken approximately 20 cm above the soil surface</tissue>
    </source>
</reference>
<dbReference type="AlphaFoldDB" id="A0A0A9AF38"/>
<accession>A0A0A9AF38</accession>
<protein>
    <submittedName>
        <fullName evidence="1">Uncharacterized protein</fullName>
    </submittedName>
</protein>